<keyword evidence="13" id="KW-1185">Reference proteome</keyword>
<keyword evidence="6" id="KW-0238">DNA-binding</keyword>
<dbReference type="RefSeq" id="WP_251583457.1">
    <property type="nucleotide sequence ID" value="NZ_JBHTKX010000001.1"/>
</dbReference>
<keyword evidence="4 10" id="KW-0068">Autocatalytic cleavage</keyword>
<evidence type="ECO:0000256" key="3">
    <source>
        <dbReference type="ARBA" id="ARBA00022801"/>
    </source>
</evidence>
<gene>
    <name evidence="12" type="ORF">ACFQ3J_08945</name>
</gene>
<evidence type="ECO:0000256" key="10">
    <source>
        <dbReference type="RuleBase" id="RU003991"/>
    </source>
</evidence>
<protein>
    <submittedName>
        <fullName evidence="12">LexA family protein</fullName>
    </submittedName>
</protein>
<comment type="similarity">
    <text evidence="1 10">Belongs to the peptidase S24 family.</text>
</comment>
<evidence type="ECO:0000313" key="12">
    <source>
        <dbReference type="EMBL" id="MFD1128298.1"/>
    </source>
</evidence>
<evidence type="ECO:0000256" key="4">
    <source>
        <dbReference type="ARBA" id="ARBA00022813"/>
    </source>
</evidence>
<evidence type="ECO:0000256" key="1">
    <source>
        <dbReference type="ARBA" id="ARBA00007484"/>
    </source>
</evidence>
<evidence type="ECO:0000256" key="5">
    <source>
        <dbReference type="ARBA" id="ARBA00023015"/>
    </source>
</evidence>
<name>A0ABW3PPZ1_9BACL</name>
<dbReference type="CDD" id="cd06529">
    <property type="entry name" value="S24_LexA-like"/>
    <property type="match status" value="1"/>
</dbReference>
<dbReference type="Gene3D" id="1.10.260.40">
    <property type="entry name" value="lambda repressor-like DNA-binding domains"/>
    <property type="match status" value="1"/>
</dbReference>
<keyword evidence="3 10" id="KW-0378">Hydrolase</keyword>
<reference evidence="13" key="1">
    <citation type="journal article" date="2019" name="Int. J. Syst. Evol. Microbiol.">
        <title>The Global Catalogue of Microorganisms (GCM) 10K type strain sequencing project: providing services to taxonomists for standard genome sequencing and annotation.</title>
        <authorList>
            <consortium name="The Broad Institute Genomics Platform"/>
            <consortium name="The Broad Institute Genome Sequencing Center for Infectious Disease"/>
            <person name="Wu L."/>
            <person name="Ma J."/>
        </authorList>
    </citation>
    <scope>NUCLEOTIDE SEQUENCE [LARGE SCALE GENOMIC DNA]</scope>
    <source>
        <strain evidence="13">CCUG 53519</strain>
    </source>
</reference>
<dbReference type="PANTHER" id="PTHR40661">
    <property type="match status" value="1"/>
</dbReference>
<dbReference type="Proteomes" id="UP001597169">
    <property type="component" value="Unassembled WGS sequence"/>
</dbReference>
<proteinExistence type="inferred from homology"/>
<keyword evidence="8" id="KW-0234">DNA repair</keyword>
<evidence type="ECO:0000256" key="8">
    <source>
        <dbReference type="ARBA" id="ARBA00023204"/>
    </source>
</evidence>
<dbReference type="PANTHER" id="PTHR40661:SF3">
    <property type="entry name" value="FELS-1 PROPHAGE TRANSCRIPTIONAL REGULATOR"/>
    <property type="match status" value="1"/>
</dbReference>
<dbReference type="InterPro" id="IPR039418">
    <property type="entry name" value="LexA-like"/>
</dbReference>
<dbReference type="InterPro" id="IPR006197">
    <property type="entry name" value="Peptidase_S24_LexA"/>
</dbReference>
<keyword evidence="2" id="KW-0227">DNA damage</keyword>
<organism evidence="12 13">
    <name type="scientific">Paenibacillus provencensis</name>
    <dbReference type="NCBI Taxonomy" id="441151"/>
    <lineage>
        <taxon>Bacteria</taxon>
        <taxon>Bacillati</taxon>
        <taxon>Bacillota</taxon>
        <taxon>Bacilli</taxon>
        <taxon>Bacillales</taxon>
        <taxon>Paenibacillaceae</taxon>
        <taxon>Paenibacillus</taxon>
    </lineage>
</organism>
<dbReference type="Pfam" id="PF01381">
    <property type="entry name" value="HTH_3"/>
    <property type="match status" value="1"/>
</dbReference>
<dbReference type="InterPro" id="IPR036286">
    <property type="entry name" value="LexA/Signal_pep-like_sf"/>
</dbReference>
<keyword evidence="9" id="KW-0742">SOS response</keyword>
<dbReference type="EMBL" id="JBHTKX010000001">
    <property type="protein sequence ID" value="MFD1128298.1"/>
    <property type="molecule type" value="Genomic_DNA"/>
</dbReference>
<evidence type="ECO:0000256" key="6">
    <source>
        <dbReference type="ARBA" id="ARBA00023125"/>
    </source>
</evidence>
<dbReference type="Pfam" id="PF00717">
    <property type="entry name" value="Peptidase_S24"/>
    <property type="match status" value="1"/>
</dbReference>
<evidence type="ECO:0000259" key="11">
    <source>
        <dbReference type="PROSITE" id="PS50943"/>
    </source>
</evidence>
<dbReference type="SUPFAM" id="SSF51306">
    <property type="entry name" value="LexA/Signal peptidase"/>
    <property type="match status" value="1"/>
</dbReference>
<evidence type="ECO:0000256" key="9">
    <source>
        <dbReference type="ARBA" id="ARBA00023236"/>
    </source>
</evidence>
<dbReference type="Gene3D" id="2.10.109.10">
    <property type="entry name" value="Umud Fragment, subunit A"/>
    <property type="match status" value="1"/>
</dbReference>
<evidence type="ECO:0000256" key="2">
    <source>
        <dbReference type="ARBA" id="ARBA00022763"/>
    </source>
</evidence>
<keyword evidence="5" id="KW-0805">Transcription regulation</keyword>
<dbReference type="SMART" id="SM00530">
    <property type="entry name" value="HTH_XRE"/>
    <property type="match status" value="1"/>
</dbReference>
<dbReference type="SUPFAM" id="SSF47413">
    <property type="entry name" value="lambda repressor-like DNA-binding domains"/>
    <property type="match status" value="1"/>
</dbReference>
<dbReference type="InterPro" id="IPR015927">
    <property type="entry name" value="Peptidase_S24_S26A/B/C"/>
</dbReference>
<dbReference type="InterPro" id="IPR010982">
    <property type="entry name" value="Lambda_DNA-bd_dom_sf"/>
</dbReference>
<keyword evidence="7" id="KW-0804">Transcription</keyword>
<dbReference type="InterPro" id="IPR001387">
    <property type="entry name" value="Cro/C1-type_HTH"/>
</dbReference>
<feature type="domain" description="HTH cro/C1-type" evidence="11">
    <location>
        <begin position="10"/>
        <end position="64"/>
    </location>
</feature>
<dbReference type="PRINTS" id="PR00726">
    <property type="entry name" value="LEXASERPTASE"/>
</dbReference>
<evidence type="ECO:0000256" key="7">
    <source>
        <dbReference type="ARBA" id="ARBA00023163"/>
    </source>
</evidence>
<evidence type="ECO:0000313" key="13">
    <source>
        <dbReference type="Proteomes" id="UP001597169"/>
    </source>
</evidence>
<accession>A0ABW3PPZ1</accession>
<dbReference type="PROSITE" id="PS50943">
    <property type="entry name" value="HTH_CROC1"/>
    <property type="match status" value="1"/>
</dbReference>
<dbReference type="CDD" id="cd00093">
    <property type="entry name" value="HTH_XRE"/>
    <property type="match status" value="1"/>
</dbReference>
<comment type="caution">
    <text evidence="12">The sequence shown here is derived from an EMBL/GenBank/DDBJ whole genome shotgun (WGS) entry which is preliminary data.</text>
</comment>
<sequence>MRTINFAQNLRRIRESKNITKSELARRIEVSDVQIGYWENGKNEPRMGKVQQLADALGVTMDELIYDDTPVIENMTQVKGTSFRVPLYGSIAAGIPLEAIPVDEYIEIPEEIGRIYPDAFLLKVNGDSMNKIVPNGAYALIDPYNGEDINSGDVVAVLVNGYEATLKRFYKLNNTIVLEPDSYSKDFVAKNFTGDQIESLKVIGKMVWFMSAPNTKY</sequence>